<reference evidence="1" key="1">
    <citation type="submission" date="2023-08" db="EMBL/GenBank/DDBJ databases">
        <authorList>
            <person name="Alioto T."/>
            <person name="Alioto T."/>
            <person name="Gomez Garrido J."/>
        </authorList>
    </citation>
    <scope>NUCLEOTIDE SEQUENCE</scope>
</reference>
<name>A0AA36BKM9_OCTVU</name>
<dbReference type="EMBL" id="OX597831">
    <property type="protein sequence ID" value="CAI9735809.1"/>
    <property type="molecule type" value="Genomic_DNA"/>
</dbReference>
<proteinExistence type="predicted"/>
<dbReference type="AlphaFoldDB" id="A0AA36BKM9"/>
<gene>
    <name evidence="1" type="ORF">OCTVUL_1B017867</name>
</gene>
<keyword evidence="2" id="KW-1185">Reference proteome</keyword>
<organism evidence="1 2">
    <name type="scientific">Octopus vulgaris</name>
    <name type="common">Common octopus</name>
    <dbReference type="NCBI Taxonomy" id="6645"/>
    <lineage>
        <taxon>Eukaryota</taxon>
        <taxon>Metazoa</taxon>
        <taxon>Spiralia</taxon>
        <taxon>Lophotrochozoa</taxon>
        <taxon>Mollusca</taxon>
        <taxon>Cephalopoda</taxon>
        <taxon>Coleoidea</taxon>
        <taxon>Octopodiformes</taxon>
        <taxon>Octopoda</taxon>
        <taxon>Incirrata</taxon>
        <taxon>Octopodidae</taxon>
        <taxon>Octopus</taxon>
    </lineage>
</organism>
<accession>A0AA36BKM9</accession>
<sequence>MSDEFVENMEEYFGVRMGMDGLRIGNEHLSDSENQRTVIHFQRVSTSDQDDLFYTMVDISWAHIHISVSYTTISYQMPVALTIQKQKPSVEYQICLSFHISKISITLE</sequence>
<protein>
    <submittedName>
        <fullName evidence="1">Uncharacterized protein</fullName>
    </submittedName>
</protein>
<evidence type="ECO:0000313" key="2">
    <source>
        <dbReference type="Proteomes" id="UP001162480"/>
    </source>
</evidence>
<dbReference type="Proteomes" id="UP001162480">
    <property type="component" value="Chromosome 18"/>
</dbReference>
<evidence type="ECO:0000313" key="1">
    <source>
        <dbReference type="EMBL" id="CAI9735809.1"/>
    </source>
</evidence>